<feature type="binding site" evidence="7">
    <location>
        <position position="170"/>
    </location>
    <ligand>
        <name>Zn(2+)</name>
        <dbReference type="ChEBI" id="CHEBI:29105"/>
        <label>2</label>
    </ligand>
</feature>
<accession>A0ABX0TU98</accession>
<dbReference type="InterPro" id="IPR035680">
    <property type="entry name" value="Clx_II_MBL"/>
</dbReference>
<dbReference type="RefSeq" id="WP_167072217.1">
    <property type="nucleotide sequence ID" value="NZ_JAAOZC010000002.1"/>
</dbReference>
<sequence length="240" mass="25479">MIEVVRIPALRDNYIWMLHDDASGETVVVDPAEAAPVLAAAESRGWTIGQIWNTHWHPDHIGGNAAIKAATSCIISGPRAEAAKIPTLDRLLAEGDTVTIGAITAVVMEVPAHTGGHIAYYLAEPGLAFVGDTLFAMGCGRLFEGTPAQMWRNMERLAALPPKTQVYCAHEYTLSNGRFAAVAEPGNAAVTARLADVEAARARGEATVPTTIALERATNPFMRAGSAEELGRRRAAKDAA</sequence>
<dbReference type="CDD" id="cd07723">
    <property type="entry name" value="hydroxyacylglutathione_hydrolase_MBL-fold"/>
    <property type="match status" value="1"/>
</dbReference>
<evidence type="ECO:0000259" key="8">
    <source>
        <dbReference type="SMART" id="SM00849"/>
    </source>
</evidence>
<comment type="pathway">
    <text evidence="2 7">Secondary metabolite metabolism; methylglyoxal degradation; (R)-lactate from methylglyoxal: step 2/2.</text>
</comment>
<dbReference type="InterPro" id="IPR036866">
    <property type="entry name" value="RibonucZ/Hydroxyglut_hydro"/>
</dbReference>
<evidence type="ECO:0000313" key="10">
    <source>
        <dbReference type="Proteomes" id="UP000727456"/>
    </source>
</evidence>
<keyword evidence="10" id="KW-1185">Reference proteome</keyword>
<dbReference type="InterPro" id="IPR017782">
    <property type="entry name" value="Hydroxyacylglutathione_Hdrlase"/>
</dbReference>
<keyword evidence="5 7" id="KW-0378">Hydrolase</keyword>
<dbReference type="SUPFAM" id="SSF56281">
    <property type="entry name" value="Metallo-hydrolase/oxidoreductase"/>
    <property type="match status" value="1"/>
</dbReference>
<evidence type="ECO:0000256" key="1">
    <source>
        <dbReference type="ARBA" id="ARBA00001623"/>
    </source>
</evidence>
<organism evidence="9 10">
    <name type="scientific">Sphingomonas vulcanisoli</name>
    <dbReference type="NCBI Taxonomy" id="1658060"/>
    <lineage>
        <taxon>Bacteria</taxon>
        <taxon>Pseudomonadati</taxon>
        <taxon>Pseudomonadota</taxon>
        <taxon>Alphaproteobacteria</taxon>
        <taxon>Sphingomonadales</taxon>
        <taxon>Sphingomonadaceae</taxon>
        <taxon>Sphingomonas</taxon>
    </lineage>
</organism>
<dbReference type="Pfam" id="PF00753">
    <property type="entry name" value="Lactamase_B"/>
    <property type="match status" value="1"/>
</dbReference>
<dbReference type="PANTHER" id="PTHR43705:SF1">
    <property type="entry name" value="HYDROXYACYLGLUTATHIONE HYDROLASE GLOB"/>
    <property type="match status" value="1"/>
</dbReference>
<comment type="subunit">
    <text evidence="7">Monomer.</text>
</comment>
<dbReference type="HAMAP" id="MF_01374">
    <property type="entry name" value="Glyoxalase_2"/>
    <property type="match status" value="1"/>
</dbReference>
<comment type="cofactor">
    <cofactor evidence="7">
        <name>Zn(2+)</name>
        <dbReference type="ChEBI" id="CHEBI:29105"/>
    </cofactor>
    <text evidence="7">Binds 2 Zn(2+) ions per subunit.</text>
</comment>
<dbReference type="GO" id="GO:0004416">
    <property type="term" value="F:hydroxyacylglutathione hydrolase activity"/>
    <property type="evidence" value="ECO:0007669"/>
    <property type="project" value="UniProtKB-EC"/>
</dbReference>
<dbReference type="Proteomes" id="UP000727456">
    <property type="component" value="Unassembled WGS sequence"/>
</dbReference>
<dbReference type="EMBL" id="JAAOZC010000002">
    <property type="protein sequence ID" value="NIJ07345.1"/>
    <property type="molecule type" value="Genomic_DNA"/>
</dbReference>
<dbReference type="EC" id="3.1.2.6" evidence="7"/>
<keyword evidence="4 7" id="KW-0479">Metal-binding</keyword>
<proteinExistence type="inferred from homology"/>
<comment type="caution">
    <text evidence="9">The sequence shown here is derived from an EMBL/GenBank/DDBJ whole genome shotgun (WGS) entry which is preliminary data.</text>
</comment>
<comment type="similarity">
    <text evidence="3 7">Belongs to the metallo-beta-lactamase superfamily. Glyoxalase II family.</text>
</comment>
<dbReference type="InterPro" id="IPR001279">
    <property type="entry name" value="Metallo-B-lactamas"/>
</dbReference>
<evidence type="ECO:0000256" key="6">
    <source>
        <dbReference type="ARBA" id="ARBA00022833"/>
    </source>
</evidence>
<evidence type="ECO:0000256" key="7">
    <source>
        <dbReference type="HAMAP-Rule" id="MF_01374"/>
    </source>
</evidence>
<feature type="binding site" evidence="7">
    <location>
        <position position="132"/>
    </location>
    <ligand>
        <name>Zn(2+)</name>
        <dbReference type="ChEBI" id="CHEBI:29105"/>
        <label>1</label>
    </ligand>
</feature>
<gene>
    <name evidence="7" type="primary">gloB</name>
    <name evidence="9" type="ORF">FHS31_000941</name>
</gene>
<evidence type="ECO:0000256" key="3">
    <source>
        <dbReference type="ARBA" id="ARBA00006759"/>
    </source>
</evidence>
<dbReference type="InterPro" id="IPR050110">
    <property type="entry name" value="Glyoxalase_II_hydrolase"/>
</dbReference>
<dbReference type="NCBIfam" id="TIGR03413">
    <property type="entry name" value="GSH_gloB"/>
    <property type="match status" value="1"/>
</dbReference>
<feature type="binding site" evidence="7">
    <location>
        <position position="60"/>
    </location>
    <ligand>
        <name>Zn(2+)</name>
        <dbReference type="ChEBI" id="CHEBI:29105"/>
        <label>2</label>
    </ligand>
</feature>
<name>A0ABX0TU98_9SPHN</name>
<comment type="catalytic activity">
    <reaction evidence="1 7">
        <text>an S-(2-hydroxyacyl)glutathione + H2O = a 2-hydroxy carboxylate + glutathione + H(+)</text>
        <dbReference type="Rhea" id="RHEA:21864"/>
        <dbReference type="ChEBI" id="CHEBI:15377"/>
        <dbReference type="ChEBI" id="CHEBI:15378"/>
        <dbReference type="ChEBI" id="CHEBI:57925"/>
        <dbReference type="ChEBI" id="CHEBI:58896"/>
        <dbReference type="ChEBI" id="CHEBI:71261"/>
        <dbReference type="EC" id="3.1.2.6"/>
    </reaction>
</comment>
<evidence type="ECO:0000256" key="2">
    <source>
        <dbReference type="ARBA" id="ARBA00004963"/>
    </source>
</evidence>
<comment type="function">
    <text evidence="7">Thiolesterase that catalyzes the hydrolysis of S-D-lactoyl-glutathione to form glutathione and D-lactic acid.</text>
</comment>
<dbReference type="PANTHER" id="PTHR43705">
    <property type="entry name" value="HYDROXYACYLGLUTATHIONE HYDROLASE"/>
    <property type="match status" value="1"/>
</dbReference>
<dbReference type="PIRSF" id="PIRSF005457">
    <property type="entry name" value="Glx"/>
    <property type="match status" value="1"/>
</dbReference>
<feature type="binding site" evidence="7">
    <location>
        <position position="132"/>
    </location>
    <ligand>
        <name>Zn(2+)</name>
        <dbReference type="ChEBI" id="CHEBI:29105"/>
        <label>2</label>
    </ligand>
</feature>
<protein>
    <recommendedName>
        <fullName evidence="7">Hydroxyacylglutathione hydrolase</fullName>
        <ecNumber evidence="7">3.1.2.6</ecNumber>
    </recommendedName>
    <alternativeName>
        <fullName evidence="7">Glyoxalase II</fullName>
        <shortName evidence="7">Glx II</shortName>
    </alternativeName>
</protein>
<dbReference type="InterPro" id="IPR032282">
    <property type="entry name" value="HAGH_C"/>
</dbReference>
<dbReference type="Gene3D" id="3.60.15.10">
    <property type="entry name" value="Ribonuclease Z/Hydroxyacylglutathione hydrolase-like"/>
    <property type="match status" value="1"/>
</dbReference>
<feature type="binding site" evidence="7">
    <location>
        <position position="59"/>
    </location>
    <ligand>
        <name>Zn(2+)</name>
        <dbReference type="ChEBI" id="CHEBI:29105"/>
        <label>2</label>
    </ligand>
</feature>
<feature type="binding site" evidence="7">
    <location>
        <position position="57"/>
    </location>
    <ligand>
        <name>Zn(2+)</name>
        <dbReference type="ChEBI" id="CHEBI:29105"/>
        <label>1</label>
    </ligand>
</feature>
<reference evidence="9 10" key="1">
    <citation type="submission" date="2020-03" db="EMBL/GenBank/DDBJ databases">
        <title>Genomic Encyclopedia of Type Strains, Phase III (KMG-III): the genomes of soil and plant-associated and newly described type strains.</title>
        <authorList>
            <person name="Whitman W."/>
        </authorList>
    </citation>
    <scope>NUCLEOTIDE SEQUENCE [LARGE SCALE GENOMIC DNA]</scope>
    <source>
        <strain evidence="9 10">CECT 8804</strain>
    </source>
</reference>
<evidence type="ECO:0000313" key="9">
    <source>
        <dbReference type="EMBL" id="NIJ07345.1"/>
    </source>
</evidence>
<evidence type="ECO:0000256" key="4">
    <source>
        <dbReference type="ARBA" id="ARBA00022723"/>
    </source>
</evidence>
<keyword evidence="6 7" id="KW-0862">Zinc</keyword>
<feature type="binding site" evidence="7">
    <location>
        <position position="113"/>
    </location>
    <ligand>
        <name>Zn(2+)</name>
        <dbReference type="ChEBI" id="CHEBI:29105"/>
        <label>1</label>
    </ligand>
</feature>
<dbReference type="SMART" id="SM00849">
    <property type="entry name" value="Lactamase_B"/>
    <property type="match status" value="1"/>
</dbReference>
<evidence type="ECO:0000256" key="5">
    <source>
        <dbReference type="ARBA" id="ARBA00022801"/>
    </source>
</evidence>
<feature type="binding site" evidence="7">
    <location>
        <position position="55"/>
    </location>
    <ligand>
        <name>Zn(2+)</name>
        <dbReference type="ChEBI" id="CHEBI:29105"/>
        <label>1</label>
    </ligand>
</feature>
<feature type="domain" description="Metallo-beta-lactamase" evidence="8">
    <location>
        <begin position="12"/>
        <end position="170"/>
    </location>
</feature>
<dbReference type="Pfam" id="PF16123">
    <property type="entry name" value="HAGH_C"/>
    <property type="match status" value="1"/>
</dbReference>